<dbReference type="InterPro" id="IPR002156">
    <property type="entry name" value="RNaseH_domain"/>
</dbReference>
<dbReference type="InterPro" id="IPR044730">
    <property type="entry name" value="RNase_H-like_dom_plant"/>
</dbReference>
<organism evidence="1 2">
    <name type="scientific">Hibiscus sabdariffa</name>
    <name type="common">roselle</name>
    <dbReference type="NCBI Taxonomy" id="183260"/>
    <lineage>
        <taxon>Eukaryota</taxon>
        <taxon>Viridiplantae</taxon>
        <taxon>Streptophyta</taxon>
        <taxon>Embryophyta</taxon>
        <taxon>Tracheophyta</taxon>
        <taxon>Spermatophyta</taxon>
        <taxon>Magnoliopsida</taxon>
        <taxon>eudicotyledons</taxon>
        <taxon>Gunneridae</taxon>
        <taxon>Pentapetalae</taxon>
        <taxon>rosids</taxon>
        <taxon>malvids</taxon>
        <taxon>Malvales</taxon>
        <taxon>Malvaceae</taxon>
        <taxon>Malvoideae</taxon>
        <taxon>Hibiscus</taxon>
    </lineage>
</organism>
<comment type="caution">
    <text evidence="1">The sequence shown here is derived from an EMBL/GenBank/DDBJ whole genome shotgun (WGS) entry which is preliminary data.</text>
</comment>
<gene>
    <name evidence="1" type="ORF">V6N12_000914</name>
</gene>
<dbReference type="EMBL" id="JBBPBM010000077">
    <property type="protein sequence ID" value="KAK8511878.1"/>
    <property type="molecule type" value="Genomic_DNA"/>
</dbReference>
<protein>
    <submittedName>
        <fullName evidence="1">Uncharacterized protein</fullName>
    </submittedName>
</protein>
<reference evidence="1 2" key="1">
    <citation type="journal article" date="2024" name="G3 (Bethesda)">
        <title>Genome assembly of Hibiscus sabdariffa L. provides insights into metabolisms of medicinal natural products.</title>
        <authorList>
            <person name="Kim T."/>
        </authorList>
    </citation>
    <scope>NUCLEOTIDE SEQUENCE [LARGE SCALE GENOMIC DNA]</scope>
    <source>
        <strain evidence="1">TK-2024</strain>
        <tissue evidence="1">Old leaves</tissue>
    </source>
</reference>
<proteinExistence type="predicted"/>
<dbReference type="Proteomes" id="UP001472677">
    <property type="component" value="Unassembled WGS sequence"/>
</dbReference>
<evidence type="ECO:0000313" key="2">
    <source>
        <dbReference type="Proteomes" id="UP001472677"/>
    </source>
</evidence>
<dbReference type="PANTHER" id="PTHR47723">
    <property type="entry name" value="OS05G0353850 PROTEIN"/>
    <property type="match status" value="1"/>
</dbReference>
<evidence type="ECO:0000313" key="1">
    <source>
        <dbReference type="EMBL" id="KAK8511878.1"/>
    </source>
</evidence>
<dbReference type="PANTHER" id="PTHR47723:SF13">
    <property type="entry name" value="PUTATIVE-RELATED"/>
    <property type="match status" value="1"/>
</dbReference>
<sequence length="119" mass="13549">MCYLGSCSILLAKLWANQDMLLHSWRLGFRLVELEIGNFEAVQILKGTSNALSGHNIVASIKEMLVFKWEVSFRYIYREQNKMAACLASMAKSYPIGTTHLVVPPEEIRPLLLYDLSIE</sequence>
<dbReference type="CDD" id="cd06222">
    <property type="entry name" value="RNase_H_like"/>
    <property type="match status" value="1"/>
</dbReference>
<dbReference type="InterPro" id="IPR053151">
    <property type="entry name" value="RNase_H-like"/>
</dbReference>
<dbReference type="Pfam" id="PF13456">
    <property type="entry name" value="RVT_3"/>
    <property type="match status" value="1"/>
</dbReference>
<accession>A0ABR2BXM4</accession>
<keyword evidence="2" id="KW-1185">Reference proteome</keyword>
<name>A0ABR2BXM4_9ROSI</name>